<name>A0ABS3W0T7_MICEH</name>
<organism evidence="1 2">
    <name type="scientific">Micromonospora echinofusca</name>
    <dbReference type="NCBI Taxonomy" id="47858"/>
    <lineage>
        <taxon>Bacteria</taxon>
        <taxon>Bacillati</taxon>
        <taxon>Actinomycetota</taxon>
        <taxon>Actinomycetes</taxon>
        <taxon>Micromonosporales</taxon>
        <taxon>Micromonosporaceae</taxon>
        <taxon>Micromonospora</taxon>
    </lineage>
</organism>
<accession>A0ABS3W0T7</accession>
<proteinExistence type="predicted"/>
<dbReference type="EMBL" id="WVUH01000471">
    <property type="protein sequence ID" value="MBO4210395.1"/>
    <property type="molecule type" value="Genomic_DNA"/>
</dbReference>
<gene>
    <name evidence="1" type="ORF">GSF22_31035</name>
</gene>
<dbReference type="Proteomes" id="UP000823521">
    <property type="component" value="Unassembled WGS sequence"/>
</dbReference>
<evidence type="ECO:0000313" key="2">
    <source>
        <dbReference type="Proteomes" id="UP000823521"/>
    </source>
</evidence>
<reference evidence="1 2" key="1">
    <citation type="submission" date="2019-12" db="EMBL/GenBank/DDBJ databases">
        <title>Whole genome sequencing of endophytic Actinobacterium Micromonospora sp. MPMI6T.</title>
        <authorList>
            <person name="Evv R."/>
            <person name="Podile A.R."/>
        </authorList>
    </citation>
    <scope>NUCLEOTIDE SEQUENCE [LARGE SCALE GENOMIC DNA]</scope>
    <source>
        <strain evidence="1 2">MPMI6</strain>
    </source>
</reference>
<protein>
    <submittedName>
        <fullName evidence="1">Uncharacterized protein</fullName>
    </submittedName>
</protein>
<evidence type="ECO:0000313" key="1">
    <source>
        <dbReference type="EMBL" id="MBO4210395.1"/>
    </source>
</evidence>
<keyword evidence="2" id="KW-1185">Reference proteome</keyword>
<comment type="caution">
    <text evidence="1">The sequence shown here is derived from an EMBL/GenBank/DDBJ whole genome shotgun (WGS) entry which is preliminary data.</text>
</comment>
<sequence length="325" mass="34942">MPTDPRLLADTLAPRQLSGEPEYARLLIDAVVGLATSQYLNQEQRAATLGVLARVPGLAYLGQTTDLAGRDGLVFAASVNGTHSQIVLDPHTGEVLSAQERITTGPRPGLFSHVLILDRGKHSAANVAHVPELSARSPDTATNPQARRVIDLALAGRDTAARDALRATDPRTRQQLADTATCLLSTGHELTQPHDGNPDDDRTAAVRSLRAAADHTHRAAWTLHDPLDSVDPDIATAALTAVSALLTAVAETMGQLRRRVLQSYPAAARGEYTAPAYADPTTELRLTEHELRDLEQHLHQIARMATIPGRTLGELTRNHPPDDQP</sequence>